<dbReference type="InterPro" id="IPR007110">
    <property type="entry name" value="Ig-like_dom"/>
</dbReference>
<dbReference type="Gene3D" id="2.60.40.10">
    <property type="entry name" value="Immunoglobulins"/>
    <property type="match status" value="1"/>
</dbReference>
<dbReference type="PANTHER" id="PTHR11422:SF5">
    <property type="entry name" value="DIVERSE IMMUNOGLOBULIN DOMAIN-CONTAINING PROTEIN 1.1 ISOFORM X1-RELATED"/>
    <property type="match status" value="1"/>
</dbReference>
<dbReference type="InterPro" id="IPR036179">
    <property type="entry name" value="Ig-like_dom_sf"/>
</dbReference>
<dbReference type="PANTHER" id="PTHR11422">
    <property type="entry name" value="T-CELL SURFACE GLYCOPROTEIN CD4"/>
    <property type="match status" value="1"/>
</dbReference>
<feature type="signal peptide" evidence="1">
    <location>
        <begin position="1"/>
        <end position="24"/>
    </location>
</feature>
<dbReference type="SUPFAM" id="SSF48726">
    <property type="entry name" value="Immunoglobulin"/>
    <property type="match status" value="1"/>
</dbReference>
<dbReference type="GO" id="GO:1990782">
    <property type="term" value="F:protein tyrosine kinase binding"/>
    <property type="evidence" value="ECO:0007669"/>
    <property type="project" value="TreeGrafter"/>
</dbReference>
<name>A0A3Q3EBI7_9LABR</name>
<dbReference type="AlphaFoldDB" id="A0A3Q3EBI7"/>
<evidence type="ECO:0000256" key="1">
    <source>
        <dbReference type="SAM" id="SignalP"/>
    </source>
</evidence>
<dbReference type="SMART" id="SM00409">
    <property type="entry name" value="IG"/>
    <property type="match status" value="1"/>
</dbReference>
<feature type="chain" id="PRO_5018640974" evidence="1">
    <location>
        <begin position="25"/>
        <end position="257"/>
    </location>
</feature>
<dbReference type="Ensembl" id="ENSLBET00000004967.1">
    <property type="protein sequence ID" value="ENSLBEP00000004712.1"/>
    <property type="gene ID" value="ENSLBEG00000003632.1"/>
</dbReference>
<accession>A0A3Q3EBI7</accession>
<dbReference type="OrthoDB" id="8437569at2759"/>
<protein>
    <submittedName>
        <fullName evidence="3">Uncharacterized LOC110004287</fullName>
    </submittedName>
</protein>
<dbReference type="PROSITE" id="PS50835">
    <property type="entry name" value="IG_LIKE"/>
    <property type="match status" value="1"/>
</dbReference>
<evidence type="ECO:0000259" key="2">
    <source>
        <dbReference type="PROSITE" id="PS50835"/>
    </source>
</evidence>
<reference evidence="3" key="1">
    <citation type="submission" date="2025-08" db="UniProtKB">
        <authorList>
            <consortium name="Ensembl"/>
        </authorList>
    </citation>
    <scope>IDENTIFICATION</scope>
</reference>
<reference evidence="3" key="2">
    <citation type="submission" date="2025-09" db="UniProtKB">
        <authorList>
            <consortium name="Ensembl"/>
        </authorList>
    </citation>
    <scope>IDENTIFICATION</scope>
</reference>
<feature type="domain" description="Ig-like" evidence="2">
    <location>
        <begin position="20"/>
        <end position="120"/>
    </location>
</feature>
<dbReference type="GO" id="GO:0045121">
    <property type="term" value="C:membrane raft"/>
    <property type="evidence" value="ECO:0007669"/>
    <property type="project" value="TreeGrafter"/>
</dbReference>
<dbReference type="InterPro" id="IPR003599">
    <property type="entry name" value="Ig_sub"/>
</dbReference>
<dbReference type="InParanoid" id="A0A3Q3EBI7"/>
<dbReference type="GeneTree" id="ENSGT00930000151352"/>
<dbReference type="InterPro" id="IPR013106">
    <property type="entry name" value="Ig_V-set"/>
</dbReference>
<organism evidence="3 4">
    <name type="scientific">Labrus bergylta</name>
    <name type="common">ballan wrasse</name>
    <dbReference type="NCBI Taxonomy" id="56723"/>
    <lineage>
        <taxon>Eukaryota</taxon>
        <taxon>Metazoa</taxon>
        <taxon>Chordata</taxon>
        <taxon>Craniata</taxon>
        <taxon>Vertebrata</taxon>
        <taxon>Euteleostomi</taxon>
        <taxon>Actinopterygii</taxon>
        <taxon>Neopterygii</taxon>
        <taxon>Teleostei</taxon>
        <taxon>Neoteleostei</taxon>
        <taxon>Acanthomorphata</taxon>
        <taxon>Eupercaria</taxon>
        <taxon>Labriformes</taxon>
        <taxon>Labridae</taxon>
        <taxon>Labrus</taxon>
    </lineage>
</organism>
<dbReference type="GO" id="GO:0035723">
    <property type="term" value="P:interleukin-15-mediated signaling pathway"/>
    <property type="evidence" value="ECO:0007669"/>
    <property type="project" value="TreeGrafter"/>
</dbReference>
<keyword evidence="1" id="KW-0732">Signal</keyword>
<proteinExistence type="predicted"/>
<dbReference type="Proteomes" id="UP000261660">
    <property type="component" value="Unplaced"/>
</dbReference>
<dbReference type="GO" id="GO:0042289">
    <property type="term" value="F:MHC class II protein binding"/>
    <property type="evidence" value="ECO:0007669"/>
    <property type="project" value="TreeGrafter"/>
</dbReference>
<dbReference type="GO" id="GO:0070374">
    <property type="term" value="P:positive regulation of ERK1 and ERK2 cascade"/>
    <property type="evidence" value="ECO:0007669"/>
    <property type="project" value="TreeGrafter"/>
</dbReference>
<evidence type="ECO:0000313" key="3">
    <source>
        <dbReference type="Ensembl" id="ENSLBEP00000004712.1"/>
    </source>
</evidence>
<dbReference type="GO" id="GO:0042110">
    <property type="term" value="P:T cell activation"/>
    <property type="evidence" value="ECO:0007669"/>
    <property type="project" value="TreeGrafter"/>
</dbReference>
<sequence length="257" mass="28592">MHQLRRTKLSLIVILTLLVTAVTGDDTASLTVKHGHDVTLPCGNVIKDQQKCDSTSWLFSRDSGSTAGELVTLGNINKNEKAKAKRLNVTEDCSLVIKNVTREDIGRYTCRQFRSGEQVSDARVLLNVINIDSDDPYRYYCSVFRFGDCAHTVQWYYKGDKTDISEHQQTDCTAAVIFTTEVEKSKIEELLFCNVTDKQSGQTQLCNVDPGSSCEKTGSTSAGGNEITEDETLKKPGRVQTTFTQRPFSCDVTLRLV</sequence>
<evidence type="ECO:0000313" key="4">
    <source>
        <dbReference type="Proteomes" id="UP000261660"/>
    </source>
</evidence>
<dbReference type="Pfam" id="PF07686">
    <property type="entry name" value="V-set"/>
    <property type="match status" value="1"/>
</dbReference>
<keyword evidence="4" id="KW-1185">Reference proteome</keyword>
<dbReference type="InterPro" id="IPR013783">
    <property type="entry name" value="Ig-like_fold"/>
</dbReference>
<dbReference type="GO" id="GO:0009897">
    <property type="term" value="C:external side of plasma membrane"/>
    <property type="evidence" value="ECO:0007669"/>
    <property type="project" value="TreeGrafter"/>
</dbReference>